<dbReference type="AlphaFoldDB" id="A0A9N8HX26"/>
<comment type="caution">
    <text evidence="2">The sequence shown here is derived from an EMBL/GenBank/DDBJ whole genome shotgun (WGS) entry which is preliminary data.</text>
</comment>
<evidence type="ECO:0000256" key="1">
    <source>
        <dbReference type="SAM" id="MobiDB-lite"/>
    </source>
</evidence>
<gene>
    <name evidence="2" type="ORF">SEMRO_2340_G324010.1</name>
</gene>
<keyword evidence="3" id="KW-1185">Reference proteome</keyword>
<accession>A0A9N8HX26</accession>
<dbReference type="Proteomes" id="UP001153069">
    <property type="component" value="Unassembled WGS sequence"/>
</dbReference>
<name>A0A9N8HX26_9STRA</name>
<evidence type="ECO:0000313" key="2">
    <source>
        <dbReference type="EMBL" id="CAB9528867.1"/>
    </source>
</evidence>
<reference evidence="2" key="1">
    <citation type="submission" date="2020-06" db="EMBL/GenBank/DDBJ databases">
        <authorList>
            <consortium name="Plant Systems Biology data submission"/>
        </authorList>
    </citation>
    <scope>NUCLEOTIDE SEQUENCE</scope>
    <source>
        <strain evidence="2">D6</strain>
    </source>
</reference>
<organism evidence="2 3">
    <name type="scientific">Seminavis robusta</name>
    <dbReference type="NCBI Taxonomy" id="568900"/>
    <lineage>
        <taxon>Eukaryota</taxon>
        <taxon>Sar</taxon>
        <taxon>Stramenopiles</taxon>
        <taxon>Ochrophyta</taxon>
        <taxon>Bacillariophyta</taxon>
        <taxon>Bacillariophyceae</taxon>
        <taxon>Bacillariophycidae</taxon>
        <taxon>Naviculales</taxon>
        <taxon>Naviculaceae</taxon>
        <taxon>Seminavis</taxon>
    </lineage>
</organism>
<proteinExistence type="predicted"/>
<protein>
    <submittedName>
        <fullName evidence="2">Uncharacterized protein</fullName>
    </submittedName>
</protein>
<evidence type="ECO:0000313" key="3">
    <source>
        <dbReference type="Proteomes" id="UP001153069"/>
    </source>
</evidence>
<feature type="compositionally biased region" description="Low complexity" evidence="1">
    <location>
        <begin position="25"/>
        <end position="43"/>
    </location>
</feature>
<dbReference type="EMBL" id="CAICTM010002338">
    <property type="protein sequence ID" value="CAB9528867.1"/>
    <property type="molecule type" value="Genomic_DNA"/>
</dbReference>
<sequence>MNTNASLQVFDLSSLPLYPIDSTMADPSSTKASATKTDSTMADPSPAQPFAAKTDTTMADPSSTKRKWKTDPNFAEFRGIQTTEIKGAMDMHHQVDAAAWHSRVLYTDKNGKVLYAVTVVMPSLVCH</sequence>
<feature type="region of interest" description="Disordered" evidence="1">
    <location>
        <begin position="23"/>
        <end position="71"/>
    </location>
</feature>